<comment type="caution">
    <text evidence="2">The sequence shown here is derived from an EMBL/GenBank/DDBJ whole genome shotgun (WGS) entry which is preliminary data.</text>
</comment>
<evidence type="ECO:0000313" key="2">
    <source>
        <dbReference type="EMBL" id="TRY59392.1"/>
    </source>
</evidence>
<dbReference type="Proteomes" id="UP000316079">
    <property type="component" value="Unassembled WGS sequence"/>
</dbReference>
<name>A0A553N1W2_9TELE</name>
<proteinExistence type="predicted"/>
<feature type="compositionally biased region" description="Polar residues" evidence="1">
    <location>
        <begin position="199"/>
        <end position="211"/>
    </location>
</feature>
<organism evidence="2 3">
    <name type="scientific">Danionella cerebrum</name>
    <dbReference type="NCBI Taxonomy" id="2873325"/>
    <lineage>
        <taxon>Eukaryota</taxon>
        <taxon>Metazoa</taxon>
        <taxon>Chordata</taxon>
        <taxon>Craniata</taxon>
        <taxon>Vertebrata</taxon>
        <taxon>Euteleostomi</taxon>
        <taxon>Actinopterygii</taxon>
        <taxon>Neopterygii</taxon>
        <taxon>Teleostei</taxon>
        <taxon>Ostariophysi</taxon>
        <taxon>Cypriniformes</taxon>
        <taxon>Danionidae</taxon>
        <taxon>Danioninae</taxon>
        <taxon>Danionella</taxon>
    </lineage>
</organism>
<evidence type="ECO:0000313" key="3">
    <source>
        <dbReference type="Proteomes" id="UP000316079"/>
    </source>
</evidence>
<dbReference type="EMBL" id="SRMA01027125">
    <property type="protein sequence ID" value="TRY59392.1"/>
    <property type="molecule type" value="Genomic_DNA"/>
</dbReference>
<feature type="region of interest" description="Disordered" evidence="1">
    <location>
        <begin position="179"/>
        <end position="211"/>
    </location>
</feature>
<keyword evidence="3" id="KW-1185">Reference proteome</keyword>
<accession>A0A553N1W2</accession>
<protein>
    <submittedName>
        <fullName evidence="2">Uncharacterized protein</fullName>
    </submittedName>
</protein>
<dbReference type="AlphaFoldDB" id="A0A553N1W2"/>
<feature type="region of interest" description="Disordered" evidence="1">
    <location>
        <begin position="15"/>
        <end position="110"/>
    </location>
</feature>
<gene>
    <name evidence="2" type="ORF">DNTS_004302</name>
</gene>
<reference evidence="2 3" key="1">
    <citation type="journal article" date="2019" name="Sci. Data">
        <title>Hybrid genome assembly and annotation of Danionella translucida.</title>
        <authorList>
            <person name="Kadobianskyi M."/>
            <person name="Schulze L."/>
            <person name="Schuelke M."/>
            <person name="Judkewitz B."/>
        </authorList>
    </citation>
    <scope>NUCLEOTIDE SEQUENCE [LARGE SCALE GENOMIC DNA]</scope>
    <source>
        <strain evidence="2 3">Bolton</strain>
    </source>
</reference>
<evidence type="ECO:0000256" key="1">
    <source>
        <dbReference type="SAM" id="MobiDB-lite"/>
    </source>
</evidence>
<sequence>MGQRELPCLVTTQAQQQLEGEEATGRTLVHSDKTKSAPVWSCGSKSATGAPKEPVFTQSDQDPEYPSLLPPVPGDQKELICDPDREEEPSDPSPPGNITILFPSHQSRKPQRLVLTSGAYKEIKMDKALLQDLQRNAGLTKETQALPDAVFASGQRHLKRFFSSPENSKQVLLKELRKRKKSEWRQMRGAQPKDGAPVQLTNPNSLVKETW</sequence>